<organism evidence="2 3">
    <name type="scientific">Sclerotium rolfsii fusarivirus 1</name>
    <dbReference type="NCBI Taxonomy" id="2490823"/>
    <lineage>
        <taxon>Viruses</taxon>
        <taxon>Riboviria</taxon>
        <taxon>Orthornavirae</taxon>
        <taxon>Pisuviricota</taxon>
        <taxon>Duplopiviricetes</taxon>
        <taxon>Durnavirales</taxon>
        <taxon>Fusariviridae</taxon>
        <taxon>Alphafusarivirus</taxon>
        <taxon>Alphafusarivirus sclerotii</taxon>
    </lineage>
</organism>
<proteinExistence type="predicted"/>
<dbReference type="Proteomes" id="UP000830083">
    <property type="component" value="Segment"/>
</dbReference>
<reference evidence="2" key="1">
    <citation type="submission" date="2018-08" db="EMBL/GenBank/DDBJ databases">
        <authorList>
            <person name="Zhong J."/>
            <person name="Zhu J.Z."/>
        </authorList>
    </citation>
    <scope>NUCLEOTIDE SEQUENCE</scope>
    <source>
        <strain evidence="2">BLH-1-10</strain>
    </source>
</reference>
<protein>
    <submittedName>
        <fullName evidence="2">Uncharacterized protein</fullName>
    </submittedName>
</protein>
<evidence type="ECO:0000313" key="3">
    <source>
        <dbReference type="Proteomes" id="UP000830083"/>
    </source>
</evidence>
<name>A0AAD1A2I9_9VIRU</name>
<sequence>MSLGTKLFGVSPCGCFDSIMSTAASMLADVKALTKLGRETNVFQDLPKAQEDIEWSNACKVAAYTIDTFLAAEEFPPLTKYAISEYKGKVAEAMRDFFEMWISNEKPHSPELLPKRAKAYIDWKAIAAQHVPAKPHVEEAPSVGSASPSDPEDEPWIDVEVKKKAKAKKAKGNTFANKVKAAFVIGHPVADDVASVADTVHSVVNVNQGVELWTRNGRPSSLIWVPPVKALFFDGERVKNTEFKKVLASGKGVWETVETEGWYNGSRLTVEQLQVLAGRGLIPEDRLIGLASQSKANTGDASTQAQAEVADVTKEPLQAQAAKVAYYAAQSEKLIKARIPAKINFIKVWFKRLLTVPESLDPVPVAEKFHWLLKKECKKEGQILPSINKLFYSFLNGNLASWKAGETKKAFLERTDKARKFWWGNQATLYLDEFNLLPSSAALVRPKTGLLISAKATSSKVAEEAPKSLKKGLEAAVAKGKAAIAAVKEKALEKNLDTVEGAKFHAKILREHLKNKSRGLVTKMRGFFIGGDKTPSTISKVSSAMWGWFKRPFQIVEQTPGGPKTSYSVFAPFKNVYRFAKQSTSYLKSKFVNAIKWLGWHFNDIDEPEWVQPTPTSETTVTT</sequence>
<accession>A0AAD1A2I9</accession>
<feature type="region of interest" description="Disordered" evidence="1">
    <location>
        <begin position="134"/>
        <end position="155"/>
    </location>
</feature>
<dbReference type="RefSeq" id="YP_010799382.1">
    <property type="nucleotide sequence ID" value="NC_076639.1"/>
</dbReference>
<evidence type="ECO:0000313" key="2">
    <source>
        <dbReference type="EMBL" id="AZF86097.1"/>
    </source>
</evidence>
<dbReference type="EMBL" id="MH766491">
    <property type="protein sequence ID" value="AZF86097.1"/>
    <property type="molecule type" value="Genomic_RNA"/>
</dbReference>
<dbReference type="GeneID" id="80537757"/>
<dbReference type="KEGG" id="vg:80537757"/>
<keyword evidence="3" id="KW-1185">Reference proteome</keyword>
<evidence type="ECO:0000256" key="1">
    <source>
        <dbReference type="SAM" id="MobiDB-lite"/>
    </source>
</evidence>